<dbReference type="InterPro" id="IPR000719">
    <property type="entry name" value="Prot_kinase_dom"/>
</dbReference>
<keyword evidence="3" id="KW-0418">Kinase</keyword>
<evidence type="ECO:0000313" key="4">
    <source>
        <dbReference type="Proteomes" id="UP000030745"/>
    </source>
</evidence>
<dbReference type="Pfam" id="PF00069">
    <property type="entry name" value="Pkinase"/>
    <property type="match status" value="1"/>
</dbReference>
<feature type="region of interest" description="Disordered" evidence="1">
    <location>
        <begin position="1"/>
        <end position="20"/>
    </location>
</feature>
<feature type="non-terminal residue" evidence="3">
    <location>
        <position position="358"/>
    </location>
</feature>
<gene>
    <name evidence="3" type="ORF">SPRG_17250</name>
</gene>
<keyword evidence="4" id="KW-1185">Reference proteome</keyword>
<dbReference type="PANTHER" id="PTHR44329:SF214">
    <property type="entry name" value="PROTEIN KINASE DOMAIN-CONTAINING PROTEIN"/>
    <property type="match status" value="1"/>
</dbReference>
<dbReference type="AlphaFoldDB" id="A0A067BFZ1"/>
<keyword evidence="3" id="KW-0808">Transferase</keyword>
<proteinExistence type="predicted"/>
<protein>
    <submittedName>
        <fullName evidence="3">TKL protein kinase</fullName>
    </submittedName>
</protein>
<dbReference type="Gene3D" id="1.10.510.10">
    <property type="entry name" value="Transferase(Phosphotransferase) domain 1"/>
    <property type="match status" value="1"/>
</dbReference>
<evidence type="ECO:0000313" key="3">
    <source>
        <dbReference type="EMBL" id="KDO17304.1"/>
    </source>
</evidence>
<organism evidence="3 4">
    <name type="scientific">Saprolegnia parasitica (strain CBS 223.65)</name>
    <dbReference type="NCBI Taxonomy" id="695850"/>
    <lineage>
        <taxon>Eukaryota</taxon>
        <taxon>Sar</taxon>
        <taxon>Stramenopiles</taxon>
        <taxon>Oomycota</taxon>
        <taxon>Saprolegniomycetes</taxon>
        <taxon>Saprolegniales</taxon>
        <taxon>Saprolegniaceae</taxon>
        <taxon>Saprolegnia</taxon>
    </lineage>
</organism>
<dbReference type="GO" id="GO:0005524">
    <property type="term" value="F:ATP binding"/>
    <property type="evidence" value="ECO:0007669"/>
    <property type="project" value="InterPro"/>
</dbReference>
<evidence type="ECO:0000256" key="1">
    <source>
        <dbReference type="SAM" id="MobiDB-lite"/>
    </source>
</evidence>
<dbReference type="SUPFAM" id="SSF56112">
    <property type="entry name" value="Protein kinase-like (PK-like)"/>
    <property type="match status" value="1"/>
</dbReference>
<dbReference type="RefSeq" id="XP_012211990.1">
    <property type="nucleotide sequence ID" value="XM_012356600.1"/>
</dbReference>
<reference evidence="3 4" key="1">
    <citation type="journal article" date="2013" name="PLoS Genet.">
        <title>Distinctive expansion of potential virulence genes in the genome of the oomycete fish pathogen Saprolegnia parasitica.</title>
        <authorList>
            <person name="Jiang R.H."/>
            <person name="de Bruijn I."/>
            <person name="Haas B.J."/>
            <person name="Belmonte R."/>
            <person name="Lobach L."/>
            <person name="Christie J."/>
            <person name="van den Ackerveken G."/>
            <person name="Bottin A."/>
            <person name="Bulone V."/>
            <person name="Diaz-Moreno S.M."/>
            <person name="Dumas B."/>
            <person name="Fan L."/>
            <person name="Gaulin E."/>
            <person name="Govers F."/>
            <person name="Grenville-Briggs L.J."/>
            <person name="Horner N.R."/>
            <person name="Levin J.Z."/>
            <person name="Mammella M."/>
            <person name="Meijer H.J."/>
            <person name="Morris P."/>
            <person name="Nusbaum C."/>
            <person name="Oome S."/>
            <person name="Phillips A.J."/>
            <person name="van Rooyen D."/>
            <person name="Rzeszutek E."/>
            <person name="Saraiva M."/>
            <person name="Secombes C.J."/>
            <person name="Seidl M.F."/>
            <person name="Snel B."/>
            <person name="Stassen J.H."/>
            <person name="Sykes S."/>
            <person name="Tripathy S."/>
            <person name="van den Berg H."/>
            <person name="Vega-Arreguin J.C."/>
            <person name="Wawra S."/>
            <person name="Young S.K."/>
            <person name="Zeng Q."/>
            <person name="Dieguez-Uribeondo J."/>
            <person name="Russ C."/>
            <person name="Tyler B.M."/>
            <person name="van West P."/>
        </authorList>
    </citation>
    <scope>NUCLEOTIDE SEQUENCE [LARGE SCALE GENOMIC DNA]</scope>
    <source>
        <strain evidence="3 4">CBS 223.65</strain>
    </source>
</reference>
<feature type="domain" description="Protein kinase" evidence="2">
    <location>
        <begin position="89"/>
        <end position="358"/>
    </location>
</feature>
<name>A0A067BFZ1_SAPPC</name>
<feature type="compositionally biased region" description="Polar residues" evidence="1">
    <location>
        <begin position="1"/>
        <end position="10"/>
    </location>
</feature>
<dbReference type="KEGG" id="spar:SPRG_17250"/>
<dbReference type="VEuPathDB" id="FungiDB:SPRG_17250"/>
<evidence type="ECO:0000259" key="2">
    <source>
        <dbReference type="PROSITE" id="PS50011"/>
    </source>
</evidence>
<accession>A0A067BFZ1</accession>
<dbReference type="InterPro" id="IPR051681">
    <property type="entry name" value="Ser/Thr_Kinases-Pseudokinases"/>
</dbReference>
<dbReference type="GO" id="GO:0004674">
    <property type="term" value="F:protein serine/threonine kinase activity"/>
    <property type="evidence" value="ECO:0007669"/>
    <property type="project" value="TreeGrafter"/>
</dbReference>
<dbReference type="GeneID" id="24138802"/>
<sequence length="358" mass="40183">MGAEQSNEAPTSKPVLDPYKERIRELERELKETKAKLEKEKHERAAEVEALTRLHETELELYAAQVAGARRLGDAAAARIDADVQRLTKERAMYLMQQRLNSVMEVDDATFEYIPGLLDFDERDFPFASLKPGRLQDGPHVLRIRLKKDFKGNQEVVLRFKKTLAIMQALNGGDGTLLRLIGACNLDSDDPIAYVEYVTGMTLSAYLMDKQDATWSEKLHIAVQIAKAIVHIHNLAVMHRDLSWSRVYVDAKGHVKVFAGLKMRQVQAYESYLNSGVSEARWGAPETLMTADGGATTYTDKIDIFGLGLILISLVTRDLPFTYIVKTTGRPTSIDDNLVAAKLKKRETAIPMLTQSFD</sequence>
<dbReference type="SMART" id="SM00220">
    <property type="entry name" value="S_TKc"/>
    <property type="match status" value="1"/>
</dbReference>
<dbReference type="InterPro" id="IPR011009">
    <property type="entry name" value="Kinase-like_dom_sf"/>
</dbReference>
<dbReference type="PANTHER" id="PTHR44329">
    <property type="entry name" value="SERINE/THREONINE-PROTEIN KINASE TNNI3K-RELATED"/>
    <property type="match status" value="1"/>
</dbReference>
<dbReference type="OrthoDB" id="4062651at2759"/>
<dbReference type="EMBL" id="KK583706">
    <property type="protein sequence ID" value="KDO17304.1"/>
    <property type="molecule type" value="Genomic_DNA"/>
</dbReference>
<dbReference type="Proteomes" id="UP000030745">
    <property type="component" value="Unassembled WGS sequence"/>
</dbReference>
<dbReference type="PROSITE" id="PS50011">
    <property type="entry name" value="PROTEIN_KINASE_DOM"/>
    <property type="match status" value="1"/>
</dbReference>